<sequence length="315" mass="33524">MSLEAKAGILALMYGMERMMSASGAAGTGLTNFTALTGLSSKTLQQWQYAARQAGVSGEELTGSLKGVQNSMTQMLLGKGAPEGLGIVAKTVGFDPKKARDTFYVMEQLQKAAKALPQDVGNNVLKSFGLSEGTIAAMRRNAFNPTTLNKAPTYSQSEISSLDKSNVAWSNLSNKIEMAMGHFNAKHGQGLVQDISKVADAVFKVIEAFEKLSEKLKLFSVIGKIFEGWGMIFSGISAGVDKLGGITGAATDKKGNLKQDPVSMLSDWIGNKITGNSGSTTVNQNITHHGDAKDTKAVKDLHKSAINNAYRQLPQ</sequence>
<proteinExistence type="predicted"/>
<evidence type="ECO:0000313" key="1">
    <source>
        <dbReference type="EMBL" id="CAK9250646.1"/>
    </source>
</evidence>
<comment type="caution">
    <text evidence="1">The sequence shown here is derived from an EMBL/GenBank/DDBJ whole genome shotgun (WGS) entry which is preliminary data.</text>
</comment>
<organism evidence="1 2">
    <name type="scientific">Sphagnum jensenii</name>
    <dbReference type="NCBI Taxonomy" id="128206"/>
    <lineage>
        <taxon>Eukaryota</taxon>
        <taxon>Viridiplantae</taxon>
        <taxon>Streptophyta</taxon>
        <taxon>Embryophyta</taxon>
        <taxon>Bryophyta</taxon>
        <taxon>Sphagnophytina</taxon>
        <taxon>Sphagnopsida</taxon>
        <taxon>Sphagnales</taxon>
        <taxon>Sphagnaceae</taxon>
        <taxon>Sphagnum</taxon>
    </lineage>
</organism>
<name>A0ABP0V9J0_9BRYO</name>
<reference evidence="1" key="1">
    <citation type="submission" date="2024-02" db="EMBL/GenBank/DDBJ databases">
        <authorList>
            <consortium name="ELIXIR-Norway"/>
            <consortium name="Elixir Norway"/>
        </authorList>
    </citation>
    <scope>NUCLEOTIDE SEQUENCE</scope>
</reference>
<accession>A0ABP0V9J0</accession>
<evidence type="ECO:0000313" key="2">
    <source>
        <dbReference type="Proteomes" id="UP001497444"/>
    </source>
</evidence>
<evidence type="ECO:0008006" key="3">
    <source>
        <dbReference type="Google" id="ProtNLM"/>
    </source>
</evidence>
<gene>
    <name evidence="1" type="ORF">CSSPJE1EN1_LOCUS26024</name>
</gene>
<dbReference type="Proteomes" id="UP001497444">
    <property type="component" value="Unassembled WGS sequence"/>
</dbReference>
<protein>
    <recommendedName>
        <fullName evidence="3">Phage tail tape measure protein</fullName>
    </recommendedName>
</protein>
<dbReference type="EMBL" id="CAXAQS010000214">
    <property type="protein sequence ID" value="CAK9250646.1"/>
    <property type="molecule type" value="Genomic_DNA"/>
</dbReference>
<keyword evidence="2" id="KW-1185">Reference proteome</keyword>
<feature type="non-terminal residue" evidence="1">
    <location>
        <position position="315"/>
    </location>
</feature>